<proteinExistence type="predicted"/>
<sequence length="178" mass="17593">MRLPSLSYANVVSSVALFAALGGVSYAAATLPRNSVGANQIRPGAVGTSELKNGAIRLPDIATSTRRSLRGAAGPAGPTGPAGAKAVSYFAVVNAGGQALRGNSSEQAHTTGGSGSYTIGFPTSVSGCAYTVTLGGVDAGNQPPGFATVRDDAGKVGVQIYDAAGSPADRPFHLIVAC</sequence>
<organism evidence="1">
    <name type="scientific">Paraconexibacter sp. AEG42_29</name>
    <dbReference type="NCBI Taxonomy" id="2997339"/>
    <lineage>
        <taxon>Bacteria</taxon>
        <taxon>Bacillati</taxon>
        <taxon>Actinomycetota</taxon>
        <taxon>Thermoleophilia</taxon>
        <taxon>Solirubrobacterales</taxon>
        <taxon>Paraconexibacteraceae</taxon>
        <taxon>Paraconexibacter</taxon>
    </lineage>
</organism>
<dbReference type="AlphaFoldDB" id="A0AAU7AQW4"/>
<protein>
    <submittedName>
        <fullName evidence="1">Uncharacterized protein</fullName>
    </submittedName>
</protein>
<dbReference type="KEGG" id="parq:DSM112329_00784"/>
<dbReference type="EMBL" id="CP114014">
    <property type="protein sequence ID" value="XAY03958.1"/>
    <property type="molecule type" value="Genomic_DNA"/>
</dbReference>
<dbReference type="RefSeq" id="WP_354700505.1">
    <property type="nucleotide sequence ID" value="NZ_CP114014.1"/>
</dbReference>
<accession>A0AAU7AQW4</accession>
<name>A0AAU7AQW4_9ACTN</name>
<gene>
    <name evidence="1" type="ORF">DSM112329_00784</name>
</gene>
<reference evidence="1" key="1">
    <citation type="submission" date="2022-12" db="EMBL/GenBank/DDBJ databases">
        <title>Paraconexibacter alkalitolerans sp. nov. and Baekduia alba sp. nov., isolated from soil and emended description of the genera Paraconexibacter (Chun et al., 2020) and Baekduia (An et al., 2020).</title>
        <authorList>
            <person name="Vieira S."/>
            <person name="Huber K.J."/>
            <person name="Geppert A."/>
            <person name="Wolf J."/>
            <person name="Neumann-Schaal M."/>
            <person name="Muesken M."/>
            <person name="Overmann J."/>
        </authorList>
    </citation>
    <scope>NUCLEOTIDE SEQUENCE</scope>
    <source>
        <strain evidence="1">AEG42_29</strain>
    </source>
</reference>
<evidence type="ECO:0000313" key="1">
    <source>
        <dbReference type="EMBL" id="XAY03958.1"/>
    </source>
</evidence>